<feature type="signal peptide" evidence="1">
    <location>
        <begin position="1"/>
        <end position="27"/>
    </location>
</feature>
<evidence type="ECO:0000313" key="2">
    <source>
        <dbReference type="EMBL" id="HAU1880180.1"/>
    </source>
</evidence>
<protein>
    <submittedName>
        <fullName evidence="2">Uncharacterized protein</fullName>
    </submittedName>
</protein>
<evidence type="ECO:0000256" key="1">
    <source>
        <dbReference type="SAM" id="SignalP"/>
    </source>
</evidence>
<sequence length="84" mass="9266">MEGILMNKIFNLASIACFLFFSLIAFAADIPGLDEGTDKLNMEECVGENYQQCLDDVCLTSDEIDCNSNCQSLAEDKCEQQAVD</sequence>
<feature type="chain" id="PRO_5044385804" evidence="1">
    <location>
        <begin position="28"/>
        <end position="84"/>
    </location>
</feature>
<reference evidence="2" key="2">
    <citation type="submission" date="2019-10" db="EMBL/GenBank/DDBJ databases">
        <authorList>
            <consortium name="NCBI Pathogen Detection Project"/>
        </authorList>
    </citation>
    <scope>NUCLEOTIDE SEQUENCE</scope>
    <source>
        <strain evidence="2">AZ00058701</strain>
    </source>
</reference>
<dbReference type="EMBL" id="DACWHX010000008">
    <property type="protein sequence ID" value="HAU1880180.1"/>
    <property type="molecule type" value="Genomic_DNA"/>
</dbReference>
<comment type="caution">
    <text evidence="2">The sequence shown here is derived from an EMBL/GenBank/DDBJ whole genome shotgun (WGS) entry which is preliminary data.</text>
</comment>
<evidence type="ECO:0000313" key="3">
    <source>
        <dbReference type="Proteomes" id="UP000866496"/>
    </source>
</evidence>
<organism evidence="2 3">
    <name type="scientific">Legionella pneumophila</name>
    <dbReference type="NCBI Taxonomy" id="446"/>
    <lineage>
        <taxon>Bacteria</taxon>
        <taxon>Pseudomonadati</taxon>
        <taxon>Pseudomonadota</taxon>
        <taxon>Gammaproteobacteria</taxon>
        <taxon>Legionellales</taxon>
        <taxon>Legionellaceae</taxon>
        <taxon>Legionella</taxon>
    </lineage>
</organism>
<name>A0A2S6EQ45_LEGPN</name>
<proteinExistence type="predicted"/>
<reference evidence="2" key="1">
    <citation type="journal article" date="2018" name="Genome Biol.">
        <title>SKESA: strategic k-mer extension for scrupulous assemblies.</title>
        <authorList>
            <person name="Souvorov A."/>
            <person name="Agarwala R."/>
            <person name="Lipman D.J."/>
        </authorList>
    </citation>
    <scope>NUCLEOTIDE SEQUENCE</scope>
    <source>
        <strain evidence="2">AZ00058701</strain>
    </source>
</reference>
<accession>A0A2S6EQ45</accession>
<keyword evidence="1" id="KW-0732">Signal</keyword>
<dbReference type="AlphaFoldDB" id="A0A2S6EQ45"/>
<gene>
    <name evidence="2" type="ORF">JBJ86_07995</name>
</gene>
<dbReference type="Proteomes" id="UP000866496">
    <property type="component" value="Unassembled WGS sequence"/>
</dbReference>